<dbReference type="PROSITE" id="PS00383">
    <property type="entry name" value="TYR_PHOSPHATASE_1"/>
    <property type="match status" value="1"/>
</dbReference>
<dbReference type="EMBL" id="MN740639">
    <property type="protein sequence ID" value="QHU36429.1"/>
    <property type="molecule type" value="Genomic_DNA"/>
</dbReference>
<dbReference type="SUPFAM" id="SSF52799">
    <property type="entry name" value="(Phosphotyrosine protein) phosphatases II"/>
    <property type="match status" value="1"/>
</dbReference>
<dbReference type="InterPro" id="IPR016130">
    <property type="entry name" value="Tyr_Pase_AS"/>
</dbReference>
<dbReference type="InterPro" id="IPR000340">
    <property type="entry name" value="Dual-sp_phosphatase_cat-dom"/>
</dbReference>
<protein>
    <recommendedName>
        <fullName evidence="3">Tyrosine specific protein phosphatases domain-containing protein</fullName>
    </recommendedName>
</protein>
<proteinExistence type="predicted"/>
<dbReference type="CDD" id="cd14498">
    <property type="entry name" value="DSP"/>
    <property type="match status" value="1"/>
</dbReference>
<dbReference type="Pfam" id="PF00782">
    <property type="entry name" value="DSPc"/>
    <property type="match status" value="1"/>
</dbReference>
<accession>A0A6C0M073</accession>
<dbReference type="InterPro" id="IPR000387">
    <property type="entry name" value="Tyr_Pase_dom"/>
</dbReference>
<dbReference type="Gene3D" id="3.90.190.10">
    <property type="entry name" value="Protein tyrosine phosphatase superfamily"/>
    <property type="match status" value="1"/>
</dbReference>
<dbReference type="PANTHER" id="PTHR46377">
    <property type="entry name" value="DUAL SPECIFICITY PROTEIN PHOSPHATASE 19"/>
    <property type="match status" value="1"/>
</dbReference>
<organism evidence="4">
    <name type="scientific">viral metagenome</name>
    <dbReference type="NCBI Taxonomy" id="1070528"/>
    <lineage>
        <taxon>unclassified sequences</taxon>
        <taxon>metagenomes</taxon>
        <taxon>organismal metagenomes</taxon>
    </lineage>
</organism>
<evidence type="ECO:0000313" key="4">
    <source>
        <dbReference type="EMBL" id="QHU36429.1"/>
    </source>
</evidence>
<reference evidence="4" key="1">
    <citation type="journal article" date="2020" name="Nature">
        <title>Giant virus diversity and host interactions through global metagenomics.</title>
        <authorList>
            <person name="Schulz F."/>
            <person name="Roux S."/>
            <person name="Paez-Espino D."/>
            <person name="Jungbluth S."/>
            <person name="Walsh D.A."/>
            <person name="Denef V.J."/>
            <person name="McMahon K.D."/>
            <person name="Konstantinidis K.T."/>
            <person name="Eloe-Fadrosh E.A."/>
            <person name="Kyrpides N.C."/>
            <person name="Woyke T."/>
        </authorList>
    </citation>
    <scope>NUCLEOTIDE SEQUENCE</scope>
    <source>
        <strain evidence="4">GVMAG-S-1035231-58</strain>
    </source>
</reference>
<keyword evidence="2" id="KW-0904">Protein phosphatase</keyword>
<dbReference type="AlphaFoldDB" id="A0A6C0M073"/>
<dbReference type="PANTHER" id="PTHR46377:SF1">
    <property type="entry name" value="DUAL SPECIFICITY PROTEIN PHOSPHATASE 19"/>
    <property type="match status" value="1"/>
</dbReference>
<dbReference type="PROSITE" id="PS50056">
    <property type="entry name" value="TYR_PHOSPHATASE_2"/>
    <property type="match status" value="1"/>
</dbReference>
<evidence type="ECO:0000256" key="2">
    <source>
        <dbReference type="ARBA" id="ARBA00022912"/>
    </source>
</evidence>
<dbReference type="GO" id="GO:0005737">
    <property type="term" value="C:cytoplasm"/>
    <property type="evidence" value="ECO:0007669"/>
    <property type="project" value="TreeGrafter"/>
</dbReference>
<dbReference type="InterPro" id="IPR020422">
    <property type="entry name" value="TYR_PHOSPHATASE_DUAL_dom"/>
</dbReference>
<keyword evidence="1" id="KW-0378">Hydrolase</keyword>
<feature type="domain" description="Tyrosine specific protein phosphatases" evidence="3">
    <location>
        <begin position="69"/>
        <end position="128"/>
    </location>
</feature>
<sequence length="147" mass="17081">MYRQPPVRVHPRILLGAGHMLTPAFVARHKITHVINCAFPEDSPLWFRKKFPDQYACMGALDSVHVRILDWYPRFESTMRKFLRESNGTIFVHCQAGINRSAYLLLFFMTVNFNQDFGKLVREVRKYRTVCTNPSFMKEVATVLAVG</sequence>
<evidence type="ECO:0000256" key="1">
    <source>
        <dbReference type="ARBA" id="ARBA00022801"/>
    </source>
</evidence>
<dbReference type="GO" id="GO:0008579">
    <property type="term" value="F:JUN kinase phosphatase activity"/>
    <property type="evidence" value="ECO:0007669"/>
    <property type="project" value="TreeGrafter"/>
</dbReference>
<evidence type="ECO:0000259" key="3">
    <source>
        <dbReference type="PROSITE" id="PS50056"/>
    </source>
</evidence>
<dbReference type="InterPro" id="IPR029021">
    <property type="entry name" value="Prot-tyrosine_phosphatase-like"/>
</dbReference>
<dbReference type="SMART" id="SM00195">
    <property type="entry name" value="DSPc"/>
    <property type="match status" value="1"/>
</dbReference>
<name>A0A6C0M073_9ZZZZ</name>